<feature type="binding site" evidence="3">
    <location>
        <position position="151"/>
    </location>
    <ligand>
        <name>Zn(2+)</name>
        <dbReference type="ChEBI" id="CHEBI:29105"/>
    </ligand>
</feature>
<feature type="binding site" evidence="3">
    <location>
        <position position="173"/>
    </location>
    <ligand>
        <name>Zn(2+)</name>
        <dbReference type="ChEBI" id="CHEBI:29105"/>
    </ligand>
</feature>
<dbReference type="AlphaFoldDB" id="A0A182J2M3"/>
<dbReference type="InterPro" id="IPR036972">
    <property type="entry name" value="Cyt_c_oxidase_su5b_sf"/>
</dbReference>
<dbReference type="CDD" id="cd00924">
    <property type="entry name" value="Cyt_c_Oxidase_Vb"/>
    <property type="match status" value="1"/>
</dbReference>
<evidence type="ECO:0000256" key="1">
    <source>
        <dbReference type="ARBA" id="ARBA00022723"/>
    </source>
</evidence>
<evidence type="ECO:0000256" key="3">
    <source>
        <dbReference type="PIRSR" id="PIRSR602124-1"/>
    </source>
</evidence>
<dbReference type="PANTHER" id="PTHR10122">
    <property type="entry name" value="CYTOCHROME C OXIDASE SUBUNIT 5B, MITOCHONDRIAL"/>
    <property type="match status" value="1"/>
</dbReference>
<sequence>NEPSCVNTAASDKQFDVRIACCLFFSLFLRQSVRRSQFRIPCVRSAVRRTESENHFIYTAYKETTPMASLCGRMVLAAAKRNVTYTPVRFCKMMNDPIEHATGIEKRELLAKQAGNPDPFDMRVFKRGPGTKDSPNLIPSAFDARLVGCVCEEDQTYVQWMWLHQGHPKRCECGHWFKLVEKAPV</sequence>
<proteinExistence type="predicted"/>
<keyword evidence="2 3" id="KW-0862">Zinc</keyword>
<dbReference type="GO" id="GO:0005740">
    <property type="term" value="C:mitochondrial envelope"/>
    <property type="evidence" value="ECO:0007669"/>
    <property type="project" value="InterPro"/>
</dbReference>
<evidence type="ECO:0000256" key="2">
    <source>
        <dbReference type="ARBA" id="ARBA00022833"/>
    </source>
</evidence>
<dbReference type="GO" id="GO:0045277">
    <property type="term" value="C:respiratory chain complex IV"/>
    <property type="evidence" value="ECO:0007669"/>
    <property type="project" value="InterPro"/>
</dbReference>
<reference evidence="4" key="1">
    <citation type="submission" date="2022-08" db="UniProtKB">
        <authorList>
            <consortium name="EnsemblMetazoa"/>
        </authorList>
    </citation>
    <scope>IDENTIFICATION</scope>
    <source>
        <strain evidence="4">EBRO</strain>
    </source>
</reference>
<dbReference type="GO" id="GO:0006123">
    <property type="term" value="P:mitochondrial electron transport, cytochrome c to oxygen"/>
    <property type="evidence" value="ECO:0007669"/>
    <property type="project" value="InterPro"/>
</dbReference>
<name>A0A182J2M3_ANOAO</name>
<dbReference type="Gene3D" id="2.60.11.10">
    <property type="entry name" value="Cytochrome c oxidase, subunit Vb"/>
    <property type="match status" value="1"/>
</dbReference>
<dbReference type="Pfam" id="PF01215">
    <property type="entry name" value="COX5B"/>
    <property type="match status" value="1"/>
</dbReference>
<evidence type="ECO:0008006" key="5">
    <source>
        <dbReference type="Google" id="ProtNLM"/>
    </source>
</evidence>
<organism evidence="4">
    <name type="scientific">Anopheles atroparvus</name>
    <name type="common">European mosquito</name>
    <dbReference type="NCBI Taxonomy" id="41427"/>
    <lineage>
        <taxon>Eukaryota</taxon>
        <taxon>Metazoa</taxon>
        <taxon>Ecdysozoa</taxon>
        <taxon>Arthropoda</taxon>
        <taxon>Hexapoda</taxon>
        <taxon>Insecta</taxon>
        <taxon>Pterygota</taxon>
        <taxon>Neoptera</taxon>
        <taxon>Endopterygota</taxon>
        <taxon>Diptera</taxon>
        <taxon>Nematocera</taxon>
        <taxon>Culicoidea</taxon>
        <taxon>Culicidae</taxon>
        <taxon>Anophelinae</taxon>
        <taxon>Anopheles</taxon>
    </lineage>
</organism>
<dbReference type="InterPro" id="IPR002124">
    <property type="entry name" value="Cyt_c_oxidase_su5b"/>
</dbReference>
<dbReference type="STRING" id="41427.A0A182J2M3"/>
<evidence type="ECO:0000313" key="4">
    <source>
        <dbReference type="EnsemblMetazoa" id="AATE010197-PA.1"/>
    </source>
</evidence>
<dbReference type="VEuPathDB" id="VectorBase:AATE010197"/>
<dbReference type="FunFam" id="2.60.11.10:FF:000004">
    <property type="entry name" value="Cytochrome c oxidase subunit 5B"/>
    <property type="match status" value="1"/>
</dbReference>
<accession>A0A182J2M3</accession>
<dbReference type="PANTHER" id="PTHR10122:SF0">
    <property type="entry name" value="CYTOCHROME C OXIDASE SUBUNIT 5B, ISOFORM A-RELATED"/>
    <property type="match status" value="1"/>
</dbReference>
<dbReference type="SUPFAM" id="SSF57802">
    <property type="entry name" value="Rubredoxin-like"/>
    <property type="match status" value="1"/>
</dbReference>
<feature type="binding site" evidence="3">
    <location>
        <position position="171"/>
    </location>
    <ligand>
        <name>Zn(2+)</name>
        <dbReference type="ChEBI" id="CHEBI:29105"/>
    </ligand>
</feature>
<dbReference type="GO" id="GO:0046872">
    <property type="term" value="F:metal ion binding"/>
    <property type="evidence" value="ECO:0007669"/>
    <property type="project" value="UniProtKB-KW"/>
</dbReference>
<dbReference type="PROSITE" id="PS51359">
    <property type="entry name" value="COX5B_2"/>
    <property type="match status" value="1"/>
</dbReference>
<dbReference type="EnsemblMetazoa" id="AATE010197-RA">
    <property type="protein sequence ID" value="AATE010197-PA.1"/>
    <property type="gene ID" value="AATE010197"/>
</dbReference>
<feature type="binding site" evidence="3">
    <location>
        <position position="149"/>
    </location>
    <ligand>
        <name>Zn(2+)</name>
        <dbReference type="ChEBI" id="CHEBI:29105"/>
    </ligand>
</feature>
<keyword evidence="1 3" id="KW-0479">Metal-binding</keyword>
<protein>
    <recommendedName>
        <fullName evidence="5">Cytochrome c oxidase subunit 5B, mitochondrial</fullName>
    </recommendedName>
</protein>